<name>D4TYY3_9ACTO</name>
<comment type="caution">
    <text evidence="1">The sequence shown here is derived from an EMBL/GenBank/DDBJ whole genome shotgun (WGS) entry which is preliminary data.</text>
</comment>
<gene>
    <name evidence="1" type="ORF">HMPREF0970_01162</name>
</gene>
<sequence length="40" mass="4387">MEVLEARASYPHCAMGNRIAACSLTPIWPARAREPLPVAH</sequence>
<reference evidence="1 2" key="1">
    <citation type="submission" date="2009-10" db="EMBL/GenBank/DDBJ databases">
        <authorList>
            <person name="Weinstock G."/>
            <person name="Sodergren E."/>
            <person name="Clifton S."/>
            <person name="Fulton L."/>
            <person name="Fulton B."/>
            <person name="Courtney L."/>
            <person name="Fronick C."/>
            <person name="Harrison M."/>
            <person name="Strong C."/>
            <person name="Farmer C."/>
            <person name="Delahaunty K."/>
            <person name="Markovic C."/>
            <person name="Hall O."/>
            <person name="Minx P."/>
            <person name="Tomlinson C."/>
            <person name="Mitreva M."/>
            <person name="Nelson J."/>
            <person name="Hou S."/>
            <person name="Wollam A."/>
            <person name="Pepin K.H."/>
            <person name="Johnson M."/>
            <person name="Bhonagiri V."/>
            <person name="Nash W.E."/>
            <person name="Warren W."/>
            <person name="Chinwalla A."/>
            <person name="Mardis E.R."/>
            <person name="Wilson R.K."/>
        </authorList>
    </citation>
    <scope>NUCLEOTIDE SEQUENCE [LARGE SCALE GENOMIC DNA]</scope>
    <source>
        <strain evidence="1 2">F0309</strain>
    </source>
</reference>
<proteinExistence type="predicted"/>
<protein>
    <submittedName>
        <fullName evidence="1">Uncharacterized protein</fullName>
    </submittedName>
</protein>
<dbReference type="HOGENOM" id="CLU_3283609_0_0_11"/>
<organism evidence="1 2">
    <name type="scientific">Schaalia odontolytica F0309</name>
    <dbReference type="NCBI Taxonomy" id="649742"/>
    <lineage>
        <taxon>Bacteria</taxon>
        <taxon>Bacillati</taxon>
        <taxon>Actinomycetota</taxon>
        <taxon>Actinomycetes</taxon>
        <taxon>Actinomycetales</taxon>
        <taxon>Actinomycetaceae</taxon>
        <taxon>Schaalia</taxon>
    </lineage>
</organism>
<accession>D4TYY3</accession>
<dbReference type="AlphaFoldDB" id="D4TYY3"/>
<evidence type="ECO:0000313" key="2">
    <source>
        <dbReference type="Proteomes" id="UP000003150"/>
    </source>
</evidence>
<dbReference type="EMBL" id="ACYT02000031">
    <property type="protein sequence ID" value="EFF79938.1"/>
    <property type="molecule type" value="Genomic_DNA"/>
</dbReference>
<dbReference type="Proteomes" id="UP000003150">
    <property type="component" value="Unassembled WGS sequence"/>
</dbReference>
<evidence type="ECO:0000313" key="1">
    <source>
        <dbReference type="EMBL" id="EFF79938.1"/>
    </source>
</evidence>